<proteinExistence type="predicted"/>
<gene>
    <name evidence="3" type="ORF">JZO76_06335</name>
</gene>
<comment type="caution">
    <text evidence="3">The sequence shown here is derived from an EMBL/GenBank/DDBJ whole genome shotgun (WGS) entry which is preliminary data.</text>
</comment>
<evidence type="ECO:0000259" key="2">
    <source>
        <dbReference type="Pfam" id="PF13731"/>
    </source>
</evidence>
<feature type="region of interest" description="Disordered" evidence="1">
    <location>
        <begin position="57"/>
        <end position="84"/>
    </location>
</feature>
<evidence type="ECO:0000313" key="3">
    <source>
        <dbReference type="EMBL" id="MBO0449153.1"/>
    </source>
</evidence>
<keyword evidence="4" id="KW-1185">Reference proteome</keyword>
<name>A0ABS3H7L9_9ENTE</name>
<feature type="domain" description="WxL" evidence="2">
    <location>
        <begin position="1272"/>
        <end position="1391"/>
    </location>
</feature>
<feature type="compositionally biased region" description="Polar residues" evidence="1">
    <location>
        <begin position="57"/>
        <end position="78"/>
    </location>
</feature>
<reference evidence="3 4" key="1">
    <citation type="submission" date="2021-03" db="EMBL/GenBank/DDBJ databases">
        <title>Enterococcal diversity collection.</title>
        <authorList>
            <person name="Gilmore M.S."/>
            <person name="Schwartzman J."/>
            <person name="Van Tyne D."/>
            <person name="Martin M."/>
            <person name="Earl A.M."/>
            <person name="Manson A.L."/>
            <person name="Straub T."/>
            <person name="Salamzade R."/>
            <person name="Saavedra J."/>
            <person name="Lebreton F."/>
            <person name="Prichula J."/>
            <person name="Schaufler K."/>
            <person name="Gaca A."/>
            <person name="Sgardioli B."/>
            <person name="Wagenaar J."/>
            <person name="Strong T."/>
        </authorList>
    </citation>
    <scope>NUCLEOTIDE SEQUENCE [LARGE SCALE GENOMIC DNA]</scope>
    <source>
        <strain evidence="3 4">MJM12</strain>
    </source>
</reference>
<dbReference type="RefSeq" id="WP_206903316.1">
    <property type="nucleotide sequence ID" value="NZ_JAFLVT010000008.1"/>
</dbReference>
<dbReference type="InterPro" id="IPR027994">
    <property type="entry name" value="WxL_dom"/>
</dbReference>
<dbReference type="Pfam" id="PF20585">
    <property type="entry name" value="Pectate_lyase_5"/>
    <property type="match status" value="1"/>
</dbReference>
<evidence type="ECO:0000256" key="1">
    <source>
        <dbReference type="SAM" id="MobiDB-lite"/>
    </source>
</evidence>
<dbReference type="InterPro" id="IPR046776">
    <property type="entry name" value="Pectate_lyase_5"/>
</dbReference>
<sequence>MKIEKKLFVAIVMIVGLLVVGNSVSWLHPLFAQEKQTVTTFESSSMLSSPIEETLKATSETTETSGNIIEGSENSDNLTNEDEKSLQTDNAIQPLNIGVQADEVVAEVTNWAELVKAFGTVTVDRIVVKNDFAIPTDLREGFASTAEANTYIGRDYSTSSGGATYPRMQPAGIARKLVVDLNGSTIDFGGVCIIFRDANITGAGSRGNWDITWQNGTIYHGNFYGFTTLNDLSNNIQQNCKITYKDLTNIGNQMIHSPYTDVEIQGQVSTKQESPFTSGLRTDADGNVISWENNATNQYNMLITNLHVAEDAVFEMSTLQAGNVRLENNGSLTMGKNSKMEIVASQVGGADEYQGVALDLQGSIIMDEGAKLDIVPRKNDSAITLRNSGNTVQIGKDAVLSVRSDGHTSNGDGTTTNIIRLQTGAKLTVDEGGTLDVQAVNMANSSSNIIYVNGTGTFEVKKKGIFNVVSDSTNNSQSLLYFSNNSSTFRFADAQRVNLQRTGTIGSGSNGLINIGGNGGILGVDIQKVSRWNQGNLTDTPTKVWTPMYGMEISYNSLVSTVKEATSLTVDAANTFKSEFKTDSTQRVLFEYIPDVNVSINSVATDNVNDDSSYVIRGNTNPGAYVRIKDVPVNNTVEAAMDPADNAIASPAEMASPNPGDPDFTSNFTLQADPVTGNFEYTIPNGKKLVAEGKVKVLAFLEGKYDEAEQTILDATAPTADPKPYIISVGDAAPNPRALVENVQDTNPLEQTFTYAYAKPDEVNALLNTPSKEGHNVDIIVSDNAKNGATIASKLIIWDLGEELKGEDFSVKSNDVAGKTDDELKELVRDHGKLSAFKLFEGANNDLTKRIEITDLGGLKQTPGDYTVTLSVAADPSIGLDAPLSATLVVTVSDDVPPTGTGKPTLVPLNKPEYITGADLKTFLSEYSDNVSANEDITAALVDPDGIADLVATVGEKTIQITLTDEAGNTSEPIDVPIHVVKGEVSGDVAITGQDFRIDRSEWEEADANNTLKDFILNKGEVQALEMIGGVVTPVTDFDKISIDDTNVTVDSGHEEQPMEIILTIDNGKDHISQTIKVTFNDKTAPTADPKPTDINIGNVAAIRDSDPNVFLSNIKDNVSTEDKIKVSYTAGQDFAVMVETPGKKDLKIDIEDEAGNKATINVEINVFDNSLTIRFVDSKDKDIVTAVVISDKIPGNKVDLTQNQDVLRALKDAEDLNYQLLTRPDDETEVEVTSTGKIVKYEFDGTLFISSYPEVLDFKTHEVWFSNIRVDKPQYQNPLVIWDNRGTKANWTLTATLTKDFTLKNGDKADPNFVLTDVLSYQLTDEETSAVLLHDQAEPVFTAKHTEEQAEYNISDTWTEDGAGLKFETPVSKVKKLGEYQAEILWTLGDAR</sequence>
<dbReference type="EMBL" id="JAFLVT010000008">
    <property type="protein sequence ID" value="MBO0449153.1"/>
    <property type="molecule type" value="Genomic_DNA"/>
</dbReference>
<evidence type="ECO:0000313" key="4">
    <source>
        <dbReference type="Proteomes" id="UP000664256"/>
    </source>
</evidence>
<accession>A0ABS3H7L9</accession>
<dbReference type="Pfam" id="PF13731">
    <property type="entry name" value="WxL"/>
    <property type="match status" value="1"/>
</dbReference>
<organism evidence="3 4">
    <name type="scientific">Candidatus Enterococcus myersii</name>
    <dbReference type="NCBI Taxonomy" id="2815322"/>
    <lineage>
        <taxon>Bacteria</taxon>
        <taxon>Bacillati</taxon>
        <taxon>Bacillota</taxon>
        <taxon>Bacilli</taxon>
        <taxon>Lactobacillales</taxon>
        <taxon>Enterococcaceae</taxon>
        <taxon>Enterococcus</taxon>
    </lineage>
</organism>
<protein>
    <submittedName>
        <fullName evidence="3">WxL domain-containing protein</fullName>
    </submittedName>
</protein>
<dbReference type="Proteomes" id="UP000664256">
    <property type="component" value="Unassembled WGS sequence"/>
</dbReference>